<evidence type="ECO:0000256" key="4">
    <source>
        <dbReference type="ARBA" id="ARBA00022970"/>
    </source>
</evidence>
<dbReference type="InterPro" id="IPR000709">
    <property type="entry name" value="Leu_Ile_Val-bd"/>
</dbReference>
<dbReference type="Proteomes" id="UP001157186">
    <property type="component" value="Unassembled WGS sequence"/>
</dbReference>
<dbReference type="PANTHER" id="PTHR47235:SF1">
    <property type="entry name" value="BLR6548 PROTEIN"/>
    <property type="match status" value="1"/>
</dbReference>
<dbReference type="InterPro" id="IPR028082">
    <property type="entry name" value="Peripla_BP_I"/>
</dbReference>
<proteinExistence type="inferred from homology"/>
<organism evidence="6 7">
    <name type="scientific">Thalassotalea insulae</name>
    <dbReference type="NCBI Taxonomy" id="2056778"/>
    <lineage>
        <taxon>Bacteria</taxon>
        <taxon>Pseudomonadati</taxon>
        <taxon>Pseudomonadota</taxon>
        <taxon>Gammaproteobacteria</taxon>
        <taxon>Alteromonadales</taxon>
        <taxon>Colwelliaceae</taxon>
        <taxon>Thalassotalea</taxon>
    </lineage>
</organism>
<dbReference type="Pfam" id="PF13458">
    <property type="entry name" value="Peripla_BP_6"/>
    <property type="match status" value="1"/>
</dbReference>
<sequence length="357" mass="40646">MGVLSQQLPPINLAVSNAISGPASQLGTRLNQGAQAYFSRVNQNGGIAGREINLLIRDDGYEPYRTLKNTQYFLKQENIFAFFNYVGTPTTHAILPLIKKSQLPFLMPFTGAEFLRTPVIDNIFNLRASYYQEAQAQIDYLVNERKITDIGLLVQADEFGAAVEQGYLIAMKAHHIKPSIVTRYRRNTQDISLALEFLKKQNVAAVAFVGTYQPLAKLINMAHQQQFTPFFTTVSFVSSNDLFSRINQPSRLLVTEVMPAPYQCQWSLCRLFISDMNKQGVTELDHVQLEGYLNAYVVTEVLKYCQHTLTSECFLTQLTNFQLLSPELEIRFSEQEHQGMDKVYLNIFDKQKYANTH</sequence>
<feature type="domain" description="Leucine-binding protein" evidence="5">
    <location>
        <begin position="10"/>
        <end position="345"/>
    </location>
</feature>
<dbReference type="Gene3D" id="3.40.50.2300">
    <property type="match status" value="2"/>
</dbReference>
<evidence type="ECO:0000313" key="6">
    <source>
        <dbReference type="EMBL" id="GLX77883.1"/>
    </source>
</evidence>
<dbReference type="EMBL" id="BSST01000001">
    <property type="protein sequence ID" value="GLX77883.1"/>
    <property type="molecule type" value="Genomic_DNA"/>
</dbReference>
<dbReference type="InterPro" id="IPR028081">
    <property type="entry name" value="Leu-bd"/>
</dbReference>
<dbReference type="PANTHER" id="PTHR47235">
    <property type="entry name" value="BLR6548 PROTEIN"/>
    <property type="match status" value="1"/>
</dbReference>
<keyword evidence="4" id="KW-0029">Amino-acid transport</keyword>
<keyword evidence="2" id="KW-0813">Transport</keyword>
<keyword evidence="7" id="KW-1185">Reference proteome</keyword>
<accession>A0ABQ6GPH3</accession>
<dbReference type="SUPFAM" id="SSF53822">
    <property type="entry name" value="Periplasmic binding protein-like I"/>
    <property type="match status" value="1"/>
</dbReference>
<name>A0ABQ6GPH3_9GAMM</name>
<gene>
    <name evidence="6" type="ORF">tinsulaeT_12230</name>
</gene>
<evidence type="ECO:0000259" key="5">
    <source>
        <dbReference type="Pfam" id="PF13458"/>
    </source>
</evidence>
<protein>
    <recommendedName>
        <fullName evidence="5">Leucine-binding protein domain-containing protein</fullName>
    </recommendedName>
</protein>
<evidence type="ECO:0000313" key="7">
    <source>
        <dbReference type="Proteomes" id="UP001157186"/>
    </source>
</evidence>
<comment type="caution">
    <text evidence="6">The sequence shown here is derived from an EMBL/GenBank/DDBJ whole genome shotgun (WGS) entry which is preliminary data.</text>
</comment>
<dbReference type="PRINTS" id="PR00337">
    <property type="entry name" value="LEUILEVALBP"/>
</dbReference>
<comment type="similarity">
    <text evidence="1">Belongs to the leucine-binding protein family.</text>
</comment>
<evidence type="ECO:0000256" key="1">
    <source>
        <dbReference type="ARBA" id="ARBA00010062"/>
    </source>
</evidence>
<evidence type="ECO:0000256" key="3">
    <source>
        <dbReference type="ARBA" id="ARBA00022729"/>
    </source>
</evidence>
<keyword evidence="3" id="KW-0732">Signal</keyword>
<dbReference type="CDD" id="cd19978">
    <property type="entry name" value="PBP1_ABC_ligand_binding-like"/>
    <property type="match status" value="1"/>
</dbReference>
<reference evidence="6 7" key="1">
    <citation type="submission" date="2023-03" db="EMBL/GenBank/DDBJ databases">
        <title>Draft genome sequence of Thalassotalea insulae KCTC 62186T.</title>
        <authorList>
            <person name="Sawabe T."/>
        </authorList>
    </citation>
    <scope>NUCLEOTIDE SEQUENCE [LARGE SCALE GENOMIC DNA]</scope>
    <source>
        <strain evidence="6 7">KCTC 62186</strain>
    </source>
</reference>
<evidence type="ECO:0000256" key="2">
    <source>
        <dbReference type="ARBA" id="ARBA00022448"/>
    </source>
</evidence>